<dbReference type="CDD" id="cd00033">
    <property type="entry name" value="CCP"/>
    <property type="match status" value="1"/>
</dbReference>
<keyword evidence="8" id="KW-1185">Reference proteome</keyword>
<feature type="domain" description="Sushi" evidence="6">
    <location>
        <begin position="133"/>
        <end position="198"/>
    </location>
</feature>
<accession>A0A8B6EFM2</accession>
<evidence type="ECO:0000259" key="6">
    <source>
        <dbReference type="PROSITE" id="PS50923"/>
    </source>
</evidence>
<protein>
    <recommendedName>
        <fullName evidence="9">Sushi domain-containing protein</fullName>
    </recommendedName>
</protein>
<dbReference type="EMBL" id="UYJE01005020">
    <property type="protein sequence ID" value="VDI33287.1"/>
    <property type="molecule type" value="Genomic_DNA"/>
</dbReference>
<dbReference type="PROSITE" id="PS50923">
    <property type="entry name" value="SUSHI"/>
    <property type="match status" value="1"/>
</dbReference>
<dbReference type="InterPro" id="IPR043555">
    <property type="entry name" value="SRPX-like"/>
</dbReference>
<name>A0A8B6EFM2_MYTGA</name>
<dbReference type="Gene3D" id="2.10.70.10">
    <property type="entry name" value="Complement Module, domain 1"/>
    <property type="match status" value="1"/>
</dbReference>
<evidence type="ECO:0008006" key="9">
    <source>
        <dbReference type="Google" id="ProtNLM"/>
    </source>
</evidence>
<dbReference type="OrthoDB" id="6155991at2759"/>
<dbReference type="Pfam" id="PF02494">
    <property type="entry name" value="HYR"/>
    <property type="match status" value="1"/>
</dbReference>
<feature type="domain" description="HYR" evidence="5">
    <location>
        <begin position="49"/>
        <end position="132"/>
    </location>
</feature>
<evidence type="ECO:0000313" key="7">
    <source>
        <dbReference type="EMBL" id="VDI33287.1"/>
    </source>
</evidence>
<dbReference type="PROSITE" id="PS50825">
    <property type="entry name" value="HYR"/>
    <property type="match status" value="1"/>
</dbReference>
<reference evidence="7" key="1">
    <citation type="submission" date="2018-11" db="EMBL/GenBank/DDBJ databases">
        <authorList>
            <person name="Alioto T."/>
            <person name="Alioto T."/>
        </authorList>
    </citation>
    <scope>NUCLEOTIDE SEQUENCE</scope>
</reference>
<dbReference type="Pfam" id="PF00084">
    <property type="entry name" value="Sushi"/>
    <property type="match status" value="1"/>
</dbReference>
<evidence type="ECO:0000256" key="3">
    <source>
        <dbReference type="PROSITE-ProRule" id="PRU00302"/>
    </source>
</evidence>
<comment type="caution">
    <text evidence="7">The sequence shown here is derived from an EMBL/GenBank/DDBJ whole genome shotgun (WGS) entry which is preliminary data.</text>
</comment>
<dbReference type="Proteomes" id="UP000596742">
    <property type="component" value="Unassembled WGS sequence"/>
</dbReference>
<dbReference type="SMART" id="SM00032">
    <property type="entry name" value="CCP"/>
    <property type="match status" value="1"/>
</dbReference>
<evidence type="ECO:0000256" key="2">
    <source>
        <dbReference type="ARBA" id="ARBA00023157"/>
    </source>
</evidence>
<dbReference type="AlphaFoldDB" id="A0A8B6EFM2"/>
<sequence length="296" mass="33173">MAICLSDLVPVSRDTVFYSHGGRVKRFLIGLILAIAGLISLFCCHHSHRDRTSPSIACPYVEPKLADQIQTNRIMYWKEPLAHDNKDGTITPQRGGPGPGVLFNEGSTYVKYYARDRAGNHKSCIVKVTVIVVRCPAVSPIRDGYFVCHPSDDLVQGATCHFGCYRGHKLSGYQTIECMGTIDKSHGHWNNPQPICESRSHFNDSHWSPNHPLTMKLQGILIVICFVITQLLTNISSGNPLENLVRRNKPSSHSLEEFEKTCEMCGQLYGYDTTYDCMTDPSNKVFRLCLRAVGRK</sequence>
<gene>
    <name evidence="7" type="ORF">MGAL_10B072459</name>
</gene>
<dbReference type="InterPro" id="IPR000436">
    <property type="entry name" value="Sushi_SCR_CCP_dom"/>
</dbReference>
<keyword evidence="4" id="KW-0472">Membrane</keyword>
<feature type="disulfide bond" evidence="3">
    <location>
        <begin position="135"/>
        <end position="178"/>
    </location>
</feature>
<dbReference type="PANTHER" id="PTHR46343">
    <property type="entry name" value="HYR DOMAIN-CONTAINING PROTEIN"/>
    <property type="match status" value="1"/>
</dbReference>
<evidence type="ECO:0000256" key="4">
    <source>
        <dbReference type="SAM" id="Phobius"/>
    </source>
</evidence>
<evidence type="ECO:0000313" key="8">
    <source>
        <dbReference type="Proteomes" id="UP000596742"/>
    </source>
</evidence>
<keyword evidence="4" id="KW-0812">Transmembrane</keyword>
<dbReference type="PANTHER" id="PTHR46343:SF2">
    <property type="entry name" value="SUSHI_VON WILLEBRAND FACTOR TYPE A_EGF_PENTRAXIN DOMAIN-CONTAINING 1"/>
    <property type="match status" value="1"/>
</dbReference>
<dbReference type="SUPFAM" id="SSF57535">
    <property type="entry name" value="Complement control module/SCR domain"/>
    <property type="match status" value="1"/>
</dbReference>
<keyword evidence="2 3" id="KW-1015">Disulfide bond</keyword>
<evidence type="ECO:0000259" key="5">
    <source>
        <dbReference type="PROSITE" id="PS50825"/>
    </source>
</evidence>
<feature type="transmembrane region" description="Helical" evidence="4">
    <location>
        <begin position="27"/>
        <end position="44"/>
    </location>
</feature>
<keyword evidence="3" id="KW-0768">Sushi</keyword>
<comment type="caution">
    <text evidence="3">Lacks conserved residue(s) required for the propagation of feature annotation.</text>
</comment>
<evidence type="ECO:0000256" key="1">
    <source>
        <dbReference type="ARBA" id="ARBA00022737"/>
    </source>
</evidence>
<proteinExistence type="predicted"/>
<keyword evidence="4" id="KW-1133">Transmembrane helix</keyword>
<organism evidence="7 8">
    <name type="scientific">Mytilus galloprovincialis</name>
    <name type="common">Mediterranean mussel</name>
    <dbReference type="NCBI Taxonomy" id="29158"/>
    <lineage>
        <taxon>Eukaryota</taxon>
        <taxon>Metazoa</taxon>
        <taxon>Spiralia</taxon>
        <taxon>Lophotrochozoa</taxon>
        <taxon>Mollusca</taxon>
        <taxon>Bivalvia</taxon>
        <taxon>Autobranchia</taxon>
        <taxon>Pteriomorphia</taxon>
        <taxon>Mytilida</taxon>
        <taxon>Mytiloidea</taxon>
        <taxon>Mytilidae</taxon>
        <taxon>Mytilinae</taxon>
        <taxon>Mytilus</taxon>
    </lineage>
</organism>
<dbReference type="InterPro" id="IPR003410">
    <property type="entry name" value="HYR_dom"/>
</dbReference>
<dbReference type="InterPro" id="IPR035976">
    <property type="entry name" value="Sushi/SCR/CCP_sf"/>
</dbReference>
<keyword evidence="1" id="KW-0677">Repeat</keyword>